<feature type="region of interest" description="Disordered" evidence="1">
    <location>
        <begin position="71"/>
        <end position="92"/>
    </location>
</feature>
<reference evidence="2 3" key="1">
    <citation type="submission" date="2018-09" db="EMBL/GenBank/DDBJ databases">
        <title>Phylogeny of the Shewanellaceae, and recommendation for two new genera, Pseudoshewanella and Parashewanella.</title>
        <authorList>
            <person name="Wang G."/>
        </authorList>
    </citation>
    <scope>NUCLEOTIDE SEQUENCE [LARGE SCALE GENOMIC DNA]</scope>
    <source>
        <strain evidence="2 3">C51</strain>
    </source>
</reference>
<evidence type="ECO:0000313" key="3">
    <source>
        <dbReference type="Proteomes" id="UP000281474"/>
    </source>
</evidence>
<protein>
    <submittedName>
        <fullName evidence="2">IS21 family transposase</fullName>
    </submittedName>
</protein>
<keyword evidence="3" id="KW-1185">Reference proteome</keyword>
<feature type="non-terminal residue" evidence="2">
    <location>
        <position position="1"/>
    </location>
</feature>
<comment type="caution">
    <text evidence="2">The sequence shown here is derived from an EMBL/GenBank/DDBJ whole genome shotgun (WGS) entry which is preliminary data.</text>
</comment>
<feature type="compositionally biased region" description="Basic and acidic residues" evidence="1">
    <location>
        <begin position="79"/>
        <end position="92"/>
    </location>
</feature>
<organism evidence="2 3">
    <name type="scientific">Parashewanella curva</name>
    <dbReference type="NCBI Taxonomy" id="2338552"/>
    <lineage>
        <taxon>Bacteria</taxon>
        <taxon>Pseudomonadati</taxon>
        <taxon>Pseudomonadota</taxon>
        <taxon>Gammaproteobacteria</taxon>
        <taxon>Alteromonadales</taxon>
        <taxon>Shewanellaceae</taxon>
        <taxon>Parashewanella</taxon>
    </lineage>
</organism>
<accession>A0A3L8PVD2</accession>
<name>A0A3L8PVD2_9GAMM</name>
<gene>
    <name evidence="2" type="ORF">D5018_12240</name>
</gene>
<dbReference type="AlphaFoldDB" id="A0A3L8PVD2"/>
<dbReference type="EMBL" id="QZEI01000035">
    <property type="protein sequence ID" value="RLV59397.1"/>
    <property type="molecule type" value="Genomic_DNA"/>
</dbReference>
<sequence>SEVTKWVKYQLDSRAHPEQAYNLCLGVLNLSKTYSNERLNNACAIANQHKLYRYRQISDILKSNQDKLVNSKQQSFDLPQHHENVRGSDAFH</sequence>
<evidence type="ECO:0000256" key="1">
    <source>
        <dbReference type="SAM" id="MobiDB-lite"/>
    </source>
</evidence>
<dbReference type="Proteomes" id="UP000281474">
    <property type="component" value="Unassembled WGS sequence"/>
</dbReference>
<proteinExistence type="predicted"/>
<evidence type="ECO:0000313" key="2">
    <source>
        <dbReference type="EMBL" id="RLV59397.1"/>
    </source>
</evidence>